<evidence type="ECO:0000313" key="3">
    <source>
        <dbReference type="Proteomes" id="UP000054630"/>
    </source>
</evidence>
<keyword evidence="3" id="KW-1185">Reference proteome</keyword>
<feature type="transmembrane region" description="Helical" evidence="1">
    <location>
        <begin position="37"/>
        <end position="55"/>
    </location>
</feature>
<dbReference type="Proteomes" id="UP000054630">
    <property type="component" value="Unassembled WGS sequence"/>
</dbReference>
<comment type="caution">
    <text evidence="2">The sequence shown here is derived from an EMBL/GenBank/DDBJ whole genome shotgun (WGS) entry which is preliminary data.</text>
</comment>
<dbReference type="OrthoDB" id="10602812at2759"/>
<dbReference type="EMBL" id="JYDL01000025">
    <property type="protein sequence ID" value="KRX23351.1"/>
    <property type="molecule type" value="Genomic_DNA"/>
</dbReference>
<proteinExistence type="predicted"/>
<reference evidence="2 3" key="1">
    <citation type="submission" date="2015-01" db="EMBL/GenBank/DDBJ databases">
        <title>Evolution of Trichinella species and genotypes.</title>
        <authorList>
            <person name="Korhonen P.K."/>
            <person name="Edoardo P."/>
            <person name="Giuseppe L.R."/>
            <person name="Gasser R.B."/>
        </authorList>
    </citation>
    <scope>NUCLEOTIDE SEQUENCE [LARGE SCALE GENOMIC DNA]</scope>
    <source>
        <strain evidence="2">ISS37</strain>
    </source>
</reference>
<dbReference type="AlphaFoldDB" id="A0A0V0S9L7"/>
<evidence type="ECO:0000313" key="2">
    <source>
        <dbReference type="EMBL" id="KRX23351.1"/>
    </source>
</evidence>
<accession>A0A0V0S9L7</accession>
<evidence type="ECO:0000256" key="1">
    <source>
        <dbReference type="SAM" id="Phobius"/>
    </source>
</evidence>
<keyword evidence="1" id="KW-0472">Membrane</keyword>
<sequence>MDYHIYYMQISTRLISIRNYRNLILTDRLTNKDDRQSLAFCLLSVAVSIGWYMHIDRIGVGRENAVDPDRPLDGWSVVD</sequence>
<gene>
    <name evidence="2" type="ORF">T07_672</name>
</gene>
<keyword evidence="1" id="KW-0812">Transmembrane</keyword>
<protein>
    <submittedName>
        <fullName evidence="2">Uncharacterized protein</fullName>
    </submittedName>
</protein>
<organism evidence="2 3">
    <name type="scientific">Trichinella nelsoni</name>
    <dbReference type="NCBI Taxonomy" id="6336"/>
    <lineage>
        <taxon>Eukaryota</taxon>
        <taxon>Metazoa</taxon>
        <taxon>Ecdysozoa</taxon>
        <taxon>Nematoda</taxon>
        <taxon>Enoplea</taxon>
        <taxon>Dorylaimia</taxon>
        <taxon>Trichinellida</taxon>
        <taxon>Trichinellidae</taxon>
        <taxon>Trichinella</taxon>
    </lineage>
</organism>
<keyword evidence="1" id="KW-1133">Transmembrane helix</keyword>
<name>A0A0V0S9L7_9BILA</name>